<evidence type="ECO:0000256" key="11">
    <source>
        <dbReference type="ARBA" id="ARBA00025044"/>
    </source>
</evidence>
<evidence type="ECO:0000256" key="9">
    <source>
        <dbReference type="ARBA" id="ARBA00023136"/>
    </source>
</evidence>
<keyword evidence="10" id="KW-0975">Bacterial flagellum</keyword>
<dbReference type="Gene3D" id="3.40.1550.10">
    <property type="entry name" value="CheC-like"/>
    <property type="match status" value="1"/>
</dbReference>
<keyword evidence="5" id="KW-1003">Cell membrane</keyword>
<keyword evidence="14" id="KW-1185">Reference proteome</keyword>
<evidence type="ECO:0000256" key="6">
    <source>
        <dbReference type="ARBA" id="ARBA00022500"/>
    </source>
</evidence>
<name>D8JW25_HYPDA</name>
<dbReference type="InterPro" id="IPR001689">
    <property type="entry name" value="Flag_FliM"/>
</dbReference>
<keyword evidence="9" id="KW-0472">Membrane</keyword>
<dbReference type="InterPro" id="IPR036429">
    <property type="entry name" value="SpoA-like_sf"/>
</dbReference>
<gene>
    <name evidence="13" type="ordered locus">Hden_3109</name>
</gene>
<evidence type="ECO:0000313" key="14">
    <source>
        <dbReference type="Proteomes" id="UP000002033"/>
    </source>
</evidence>
<dbReference type="GO" id="GO:0071978">
    <property type="term" value="P:bacterial-type flagellum-dependent swarming motility"/>
    <property type="evidence" value="ECO:0007669"/>
    <property type="project" value="TreeGrafter"/>
</dbReference>
<evidence type="ECO:0000256" key="2">
    <source>
        <dbReference type="ARBA" id="ARBA00004417"/>
    </source>
</evidence>
<evidence type="ECO:0000256" key="8">
    <source>
        <dbReference type="ARBA" id="ARBA00022779"/>
    </source>
</evidence>
<keyword evidence="8" id="KW-0283">Flagellar rotation</keyword>
<dbReference type="HOGENOM" id="CLU_052646_2_0_5"/>
<dbReference type="KEGG" id="hdn:Hden_3109"/>
<comment type="similarity">
    <text evidence="3">Belongs to the FliM family.</text>
</comment>
<dbReference type="InterPro" id="IPR001543">
    <property type="entry name" value="FliN-like_C"/>
</dbReference>
<dbReference type="OrthoDB" id="9806941at2"/>
<protein>
    <recommendedName>
        <fullName evidence="4">Flagellar motor switch protein FliM</fullName>
    </recommendedName>
</protein>
<dbReference type="AlphaFoldDB" id="D8JW25"/>
<dbReference type="GO" id="GO:0009425">
    <property type="term" value="C:bacterial-type flagellum basal body"/>
    <property type="evidence" value="ECO:0007669"/>
    <property type="project" value="UniProtKB-SubCell"/>
</dbReference>
<sequence length="322" mass="35189">MTVDAPSELMAAQKSLERALSAGQNRPDRLPGLQTIFGQLPRVMVEELGSVSSFPVKARLLDLSASTIGESCNLPPNTYAGVVRAERWRNWLYFISDPTLTALFVESALGCEGLPPTGLTERRLTKTDANILRVMFRRVTRALSHAFSILVDVQLDLGDVVDKIELEPQLSTSSPVISARLAIEYFGQTGILTIVIPQAAIEPVRDLLAVASAGEAVGAAPPSARAYDDTSWSKQLSEEIARAFIGLNGILEERPISLGEVQRFAVGSVVELTSTSLARVRLDADEIPLFWCELGKRDGTLTLRIEDDFDQNKETIDEFYGL</sequence>
<dbReference type="EMBL" id="CP002083">
    <property type="protein sequence ID" value="ADJ24904.1"/>
    <property type="molecule type" value="Genomic_DNA"/>
</dbReference>
<dbReference type="InterPro" id="IPR028976">
    <property type="entry name" value="CheC-like_sf"/>
</dbReference>
<dbReference type="GO" id="GO:0050918">
    <property type="term" value="P:positive chemotaxis"/>
    <property type="evidence" value="ECO:0007669"/>
    <property type="project" value="TreeGrafter"/>
</dbReference>
<evidence type="ECO:0000256" key="1">
    <source>
        <dbReference type="ARBA" id="ARBA00004117"/>
    </source>
</evidence>
<feature type="domain" description="Flagellar motor switch protein FliN-like C-terminal" evidence="12">
    <location>
        <begin position="239"/>
        <end position="307"/>
    </location>
</feature>
<dbReference type="STRING" id="582899.Hden_3109"/>
<comment type="function">
    <text evidence="11">FliM is one of three proteins (FliG, FliN, FliM) that forms the rotor-mounted switch complex (C ring), located at the base of the basal body. This complex interacts with the CheY and CheZ chemotaxis proteins, in addition to contacting components of the motor that determine the direction of flagellar rotation.</text>
</comment>
<evidence type="ECO:0000259" key="12">
    <source>
        <dbReference type="Pfam" id="PF01052"/>
    </source>
</evidence>
<evidence type="ECO:0000256" key="4">
    <source>
        <dbReference type="ARBA" id="ARBA00021898"/>
    </source>
</evidence>
<proteinExistence type="inferred from homology"/>
<reference evidence="14" key="1">
    <citation type="journal article" date="2011" name="J. Bacteriol.">
        <title>Genome sequences of eight morphologically diverse alphaproteobacteria.</title>
        <authorList>
            <consortium name="US DOE Joint Genome Institute"/>
            <person name="Brown P.J."/>
            <person name="Kysela D.T."/>
            <person name="Buechlein A."/>
            <person name="Hemmerich C."/>
            <person name="Brun Y.V."/>
        </authorList>
    </citation>
    <scope>NUCLEOTIDE SEQUENCE [LARGE SCALE GENOMIC DNA]</scope>
    <source>
        <strain evidence="14">ATCC 51888 / DSM 1869 / NCIB 11706 / TK 0415</strain>
    </source>
</reference>
<dbReference type="Proteomes" id="UP000002033">
    <property type="component" value="Chromosome"/>
</dbReference>
<dbReference type="Pfam" id="PF02154">
    <property type="entry name" value="FliM"/>
    <property type="match status" value="1"/>
</dbReference>
<evidence type="ECO:0000313" key="13">
    <source>
        <dbReference type="EMBL" id="ADJ24904.1"/>
    </source>
</evidence>
<dbReference type="eggNOG" id="COG1868">
    <property type="taxonomic scope" value="Bacteria"/>
</dbReference>
<evidence type="ECO:0000256" key="5">
    <source>
        <dbReference type="ARBA" id="ARBA00022475"/>
    </source>
</evidence>
<organism evidence="13 14">
    <name type="scientific">Hyphomicrobium denitrificans (strain ATCC 51888 / DSM 1869 / NCIMB 11706 / TK 0415)</name>
    <dbReference type="NCBI Taxonomy" id="582899"/>
    <lineage>
        <taxon>Bacteria</taxon>
        <taxon>Pseudomonadati</taxon>
        <taxon>Pseudomonadota</taxon>
        <taxon>Alphaproteobacteria</taxon>
        <taxon>Hyphomicrobiales</taxon>
        <taxon>Hyphomicrobiaceae</taxon>
        <taxon>Hyphomicrobium</taxon>
    </lineage>
</organism>
<keyword evidence="6" id="KW-0145">Chemotaxis</keyword>
<dbReference type="PANTHER" id="PTHR30034">
    <property type="entry name" value="FLAGELLAR MOTOR SWITCH PROTEIN FLIM"/>
    <property type="match status" value="1"/>
</dbReference>
<comment type="subcellular location">
    <subcellularLocation>
        <location evidence="1">Bacterial flagellum basal body</location>
    </subcellularLocation>
    <subcellularLocation>
        <location evidence="2">Cell inner membrane</location>
        <topology evidence="2">Peripheral membrane protein</topology>
    </subcellularLocation>
</comment>
<dbReference type="RefSeq" id="WP_013217063.1">
    <property type="nucleotide sequence ID" value="NC_014313.1"/>
</dbReference>
<dbReference type="Pfam" id="PF01052">
    <property type="entry name" value="FliMN_C"/>
    <property type="match status" value="1"/>
</dbReference>
<keyword evidence="7" id="KW-0997">Cell inner membrane</keyword>
<evidence type="ECO:0000256" key="3">
    <source>
        <dbReference type="ARBA" id="ARBA00011049"/>
    </source>
</evidence>
<dbReference type="GO" id="GO:0005886">
    <property type="term" value="C:plasma membrane"/>
    <property type="evidence" value="ECO:0007669"/>
    <property type="project" value="UniProtKB-SubCell"/>
</dbReference>
<evidence type="ECO:0000256" key="10">
    <source>
        <dbReference type="ARBA" id="ARBA00023143"/>
    </source>
</evidence>
<evidence type="ECO:0000256" key="7">
    <source>
        <dbReference type="ARBA" id="ARBA00022519"/>
    </source>
</evidence>
<dbReference type="PANTHER" id="PTHR30034:SF3">
    <property type="entry name" value="FLAGELLAR MOTOR SWITCH PROTEIN FLIM"/>
    <property type="match status" value="1"/>
</dbReference>
<dbReference type="SUPFAM" id="SSF101801">
    <property type="entry name" value="Surface presentation of antigens (SPOA)"/>
    <property type="match status" value="1"/>
</dbReference>
<accession>D8JW25</accession>
<dbReference type="GO" id="GO:0003774">
    <property type="term" value="F:cytoskeletal motor activity"/>
    <property type="evidence" value="ECO:0007669"/>
    <property type="project" value="InterPro"/>
</dbReference>